<accession>A0ABQ8FP37</accession>
<evidence type="ECO:0000259" key="15">
    <source>
        <dbReference type="PROSITE" id="PS50235"/>
    </source>
</evidence>
<evidence type="ECO:0000256" key="6">
    <source>
        <dbReference type="ARBA" id="ARBA00022723"/>
    </source>
</evidence>
<keyword evidence="10" id="KW-0788">Thiol protease</keyword>
<dbReference type="Pfam" id="PF00443">
    <property type="entry name" value="UCH"/>
    <property type="match status" value="1"/>
</dbReference>
<keyword evidence="9" id="KW-0378">Hydrolase</keyword>
<dbReference type="Gene3D" id="3.90.70.10">
    <property type="entry name" value="Cysteine proteinases"/>
    <property type="match status" value="1"/>
</dbReference>
<dbReference type="InterPro" id="IPR044743">
    <property type="entry name" value="Ubl_USP48"/>
</dbReference>
<dbReference type="EMBL" id="JAFCIX010000002">
    <property type="protein sequence ID" value="KAH6601619.1"/>
    <property type="molecule type" value="Genomic_DNA"/>
</dbReference>
<dbReference type="CDD" id="cd01795">
    <property type="entry name" value="Ubl_USP48"/>
    <property type="match status" value="1"/>
</dbReference>
<evidence type="ECO:0000259" key="14">
    <source>
        <dbReference type="PROSITE" id="PS50053"/>
    </source>
</evidence>
<dbReference type="SUPFAM" id="SSF54001">
    <property type="entry name" value="Cysteine proteinases"/>
    <property type="match status" value="1"/>
</dbReference>
<evidence type="ECO:0000313" key="18">
    <source>
        <dbReference type="Proteomes" id="UP001648503"/>
    </source>
</evidence>
<dbReference type="SUPFAM" id="SSF54236">
    <property type="entry name" value="Ubiquitin-like"/>
    <property type="match status" value="1"/>
</dbReference>
<reference evidence="17 18" key="1">
    <citation type="submission" date="2021-02" db="EMBL/GenBank/DDBJ databases">
        <title>Variation within the Batrachochytrium salamandrivorans European outbreak.</title>
        <authorList>
            <person name="Kelly M."/>
            <person name="Pasmans F."/>
            <person name="Shea T.P."/>
            <person name="Munoz J.F."/>
            <person name="Carranza S."/>
            <person name="Cuomo C.A."/>
            <person name="Martel A."/>
        </authorList>
    </citation>
    <scope>NUCLEOTIDE SEQUENCE [LARGE SCALE GENOMIC DNA]</scope>
    <source>
        <strain evidence="17 18">AMFP18/2</strain>
    </source>
</reference>
<dbReference type="PANTHER" id="PTHR24006">
    <property type="entry name" value="UBIQUITIN CARBOXYL-TERMINAL HYDROLASE"/>
    <property type="match status" value="1"/>
</dbReference>
<comment type="similarity">
    <text evidence="3">Belongs to the peptidase C19 family.</text>
</comment>
<dbReference type="EC" id="3.4.19.12" evidence="4"/>
<dbReference type="PROSITE" id="PS00973">
    <property type="entry name" value="USP_2"/>
    <property type="match status" value="1"/>
</dbReference>
<evidence type="ECO:0000256" key="12">
    <source>
        <dbReference type="ARBA" id="ARBA00023242"/>
    </source>
</evidence>
<dbReference type="Gene3D" id="3.30.2230.10">
    <property type="entry name" value="DUSP-like"/>
    <property type="match status" value="1"/>
</dbReference>
<keyword evidence="6" id="KW-0479">Metal-binding</keyword>
<dbReference type="Gene3D" id="3.10.20.90">
    <property type="entry name" value="Phosphatidylinositol 3-kinase Catalytic Subunit, Chain A, domain 1"/>
    <property type="match status" value="1"/>
</dbReference>
<dbReference type="InterPro" id="IPR050164">
    <property type="entry name" value="Peptidase_C19"/>
</dbReference>
<dbReference type="SUPFAM" id="SSF143791">
    <property type="entry name" value="DUSP-like"/>
    <property type="match status" value="1"/>
</dbReference>
<keyword evidence="7" id="KW-0863">Zinc-finger</keyword>
<dbReference type="PROSITE" id="PS01358">
    <property type="entry name" value="ZF_RANBP2_1"/>
    <property type="match status" value="1"/>
</dbReference>
<evidence type="ECO:0000256" key="8">
    <source>
        <dbReference type="ARBA" id="ARBA00022786"/>
    </source>
</evidence>
<dbReference type="InterPro" id="IPR029071">
    <property type="entry name" value="Ubiquitin-like_domsf"/>
</dbReference>
<dbReference type="InterPro" id="IPR028889">
    <property type="entry name" value="USP"/>
</dbReference>
<feature type="domain" description="DUSP" evidence="16">
    <location>
        <begin position="663"/>
        <end position="892"/>
    </location>
</feature>
<keyword evidence="11" id="KW-0862">Zinc</keyword>
<sequence>MQHSEGNIDQLPRKKDLHLWEKGFETVALLTPIADRQYCPSKYIQPEHLPAVKASTLKCTPAKCRDNPNCTNHLGQTAWLHKSHPSLSKKHISGDQNGCYRTPVGLKNLGATCYLNTLLQSWYHNSDIQSTIMKYACHSQMGSTLHSLAYVFAQLSLSDRSSISPDRLIQLIGLNPHLQQDALEFSKLFITVVDSAISEVRPNLTSKTVILDLMRGEHMYVTTCRNCMSKSSKKESFQELEMDVSNCSSLLDCIYKYLADEILDGENQYMCTGCGSKQDASRHIRLLRLPKILNFQITRFQFDQKLLLKKKINKRIYFPQWIDMSPFILNSSMESVIYELHAVLLHKGYSANSGHYVQRVYSKRHSSWIDFDDENVTLMNVPSFQLEEDDISSVEASLSDSPRKNKKPRIKKDIILDLSKSCGVSGSSVSDCTDQKGKDAKSASLVFSSNSAYQLTYVLSQKKLVDGKLIPRETVSDTLSPHSQILESIQQDIRTKIELDNRQFTCNVQRLNERNELAVSAYQEERDAWHLIFLKWNVSNDKTPAVYISANALAAIIKQRASFLESCIKSASGSLKEVVADSEENDLFQQEAGQAQNAVSLTVSNEEALCVHKRLHPAKLWTTKRISCTGYELLQKLGISVVPILHVEDICKDCYDEIKQRITLNKQHKEDVEKLISLIPVRSRKQQNASQSSYFISKAWFSDWKKGNSTASPVTEDYWGDVWCQHDALSLNSSRRMLISAEAYEFLRVLFPSLSCPQENSLQCVACLEESAYNTQQDLPLRDRARTEMAMFNRLANKQKLRFEATLHYFGVPTTFLTQWRDFIRSSKMPSPPTSIDMATIFCRDHAGLLFSLKTDNAKEKNITFLTEEEWTLLKSIYQISNGKEICIRLLPEFSMGSLIDDFIESDPATCWDCRLDRLLSFESADIHIVKYKSPAHSNHPVQTDDLTSSEPAESEQSKCIKAPQRELLSSCIDKGRASRRLRGERWVMTRITPQTQVQDLKLQLMDHFDAPPIYQQLFYKNKELLIDGATMREVGICPEETIEIRIFEQPDDPEFQDAIPTTAEWGFAGTALTGALPSQNDAATPMDVELPSHPIRCDLAPWECLQCTFFNQHFVKDCKMCGLRKKE</sequence>
<keyword evidence="8" id="KW-0833">Ubl conjugation pathway</keyword>
<evidence type="ECO:0000259" key="16">
    <source>
        <dbReference type="PROSITE" id="PS51283"/>
    </source>
</evidence>
<dbReference type="InterPro" id="IPR001394">
    <property type="entry name" value="Peptidase_C19_UCH"/>
</dbReference>
<protein>
    <recommendedName>
        <fullName evidence="4">ubiquitinyl hydrolase 1</fullName>
        <ecNumber evidence="4">3.4.19.12</ecNumber>
    </recommendedName>
</protein>
<dbReference type="InterPro" id="IPR035927">
    <property type="entry name" value="DUSP-like_sf"/>
</dbReference>
<evidence type="ECO:0000313" key="17">
    <source>
        <dbReference type="EMBL" id="KAH6601619.1"/>
    </source>
</evidence>
<feature type="region of interest" description="Disordered" evidence="13">
    <location>
        <begin position="937"/>
        <end position="960"/>
    </location>
</feature>
<evidence type="ECO:0000256" key="1">
    <source>
        <dbReference type="ARBA" id="ARBA00000707"/>
    </source>
</evidence>
<dbReference type="PROSITE" id="PS50053">
    <property type="entry name" value="UBIQUITIN_2"/>
    <property type="match status" value="1"/>
</dbReference>
<dbReference type="PROSITE" id="PS50235">
    <property type="entry name" value="USP_3"/>
    <property type="match status" value="1"/>
</dbReference>
<proteinExistence type="inferred from homology"/>
<keyword evidence="18" id="KW-1185">Reference proteome</keyword>
<dbReference type="InterPro" id="IPR018200">
    <property type="entry name" value="USP_CS"/>
</dbReference>
<evidence type="ECO:0000256" key="13">
    <source>
        <dbReference type="SAM" id="MobiDB-lite"/>
    </source>
</evidence>
<dbReference type="InterPro" id="IPR038765">
    <property type="entry name" value="Papain-like_cys_pep_sf"/>
</dbReference>
<dbReference type="InterPro" id="IPR001876">
    <property type="entry name" value="Znf_RanBP2"/>
</dbReference>
<organism evidence="17 18">
    <name type="scientific">Batrachochytrium salamandrivorans</name>
    <dbReference type="NCBI Taxonomy" id="1357716"/>
    <lineage>
        <taxon>Eukaryota</taxon>
        <taxon>Fungi</taxon>
        <taxon>Fungi incertae sedis</taxon>
        <taxon>Chytridiomycota</taxon>
        <taxon>Chytridiomycota incertae sedis</taxon>
        <taxon>Chytridiomycetes</taxon>
        <taxon>Rhizophydiales</taxon>
        <taxon>Rhizophydiales incertae sedis</taxon>
        <taxon>Batrachochytrium</taxon>
    </lineage>
</organism>
<evidence type="ECO:0000256" key="11">
    <source>
        <dbReference type="ARBA" id="ARBA00022833"/>
    </source>
</evidence>
<evidence type="ECO:0000256" key="7">
    <source>
        <dbReference type="ARBA" id="ARBA00022771"/>
    </source>
</evidence>
<evidence type="ECO:0000256" key="9">
    <source>
        <dbReference type="ARBA" id="ARBA00022801"/>
    </source>
</evidence>
<dbReference type="PROSITE" id="PS51283">
    <property type="entry name" value="DUSP"/>
    <property type="match status" value="1"/>
</dbReference>
<dbReference type="InterPro" id="IPR000626">
    <property type="entry name" value="Ubiquitin-like_dom"/>
</dbReference>
<keyword evidence="12" id="KW-0539">Nucleus</keyword>
<keyword evidence="5" id="KW-0645">Protease</keyword>
<feature type="compositionally biased region" description="Polar residues" evidence="13">
    <location>
        <begin position="937"/>
        <end position="952"/>
    </location>
</feature>
<comment type="caution">
    <text evidence="17">The sequence shown here is derived from an EMBL/GenBank/DDBJ whole genome shotgun (WGS) entry which is preliminary data.</text>
</comment>
<evidence type="ECO:0000256" key="10">
    <source>
        <dbReference type="ARBA" id="ARBA00022807"/>
    </source>
</evidence>
<dbReference type="PANTHER" id="PTHR24006:SF722">
    <property type="entry name" value="UBIQUITIN CARBOXYL-TERMINAL HYDROLASE 48"/>
    <property type="match status" value="1"/>
</dbReference>
<comment type="subcellular location">
    <subcellularLocation>
        <location evidence="2">Nucleus</location>
    </subcellularLocation>
</comment>
<feature type="domain" description="USP" evidence="15">
    <location>
        <begin position="104"/>
        <end position="404"/>
    </location>
</feature>
<feature type="domain" description="Ubiquitin-like" evidence="14">
    <location>
        <begin position="980"/>
        <end position="1045"/>
    </location>
</feature>
<evidence type="ECO:0000256" key="4">
    <source>
        <dbReference type="ARBA" id="ARBA00012759"/>
    </source>
</evidence>
<evidence type="ECO:0000256" key="2">
    <source>
        <dbReference type="ARBA" id="ARBA00004123"/>
    </source>
</evidence>
<name>A0ABQ8FP37_9FUNG</name>
<evidence type="ECO:0000256" key="5">
    <source>
        <dbReference type="ARBA" id="ARBA00022670"/>
    </source>
</evidence>
<dbReference type="Proteomes" id="UP001648503">
    <property type="component" value="Unassembled WGS sequence"/>
</dbReference>
<evidence type="ECO:0000256" key="3">
    <source>
        <dbReference type="ARBA" id="ARBA00009085"/>
    </source>
</evidence>
<comment type="catalytic activity">
    <reaction evidence="1">
        <text>Thiol-dependent hydrolysis of ester, thioester, amide, peptide and isopeptide bonds formed by the C-terminal Gly of ubiquitin (a 76-residue protein attached to proteins as an intracellular targeting signal).</text>
        <dbReference type="EC" id="3.4.19.12"/>
    </reaction>
</comment>
<dbReference type="InterPro" id="IPR006615">
    <property type="entry name" value="Pept_C19_DUSP"/>
</dbReference>
<gene>
    <name evidence="17" type="ORF">BASA50_001477</name>
</gene>